<dbReference type="Gene3D" id="2.120.10.30">
    <property type="entry name" value="TolB, C-terminal domain"/>
    <property type="match status" value="1"/>
</dbReference>
<dbReference type="CDD" id="cd00383">
    <property type="entry name" value="trans_reg_C"/>
    <property type="match status" value="1"/>
</dbReference>
<organism evidence="5 6">
    <name type="scientific">Pseudoalteromonas aurantia 208</name>
    <dbReference type="NCBI Taxonomy" id="1314867"/>
    <lineage>
        <taxon>Bacteria</taxon>
        <taxon>Pseudomonadati</taxon>
        <taxon>Pseudomonadota</taxon>
        <taxon>Gammaproteobacteria</taxon>
        <taxon>Alteromonadales</taxon>
        <taxon>Pseudoalteromonadaceae</taxon>
        <taxon>Pseudoalteromonas</taxon>
    </lineage>
</organism>
<accession>A0ABR9EC33</accession>
<feature type="transmembrane region" description="Helical" evidence="3">
    <location>
        <begin position="142"/>
        <end position="160"/>
    </location>
</feature>
<dbReference type="SUPFAM" id="SSF69304">
    <property type="entry name" value="Tricorn protease N-terminal domain"/>
    <property type="match status" value="1"/>
</dbReference>
<dbReference type="SUPFAM" id="SSF46894">
    <property type="entry name" value="C-terminal effector domain of the bipartite response regulators"/>
    <property type="match status" value="1"/>
</dbReference>
<keyword evidence="6" id="KW-1185">Reference proteome</keyword>
<dbReference type="Pfam" id="PF00486">
    <property type="entry name" value="Trans_reg_C"/>
    <property type="match status" value="1"/>
</dbReference>
<dbReference type="PANTHER" id="PTHR36842:SF1">
    <property type="entry name" value="PROTEIN TOLB"/>
    <property type="match status" value="1"/>
</dbReference>
<feature type="DNA-binding region" description="OmpR/PhoB-type" evidence="2">
    <location>
        <begin position="5"/>
        <end position="105"/>
    </location>
</feature>
<keyword evidence="3" id="KW-0812">Transmembrane</keyword>
<dbReference type="InterPro" id="IPR015943">
    <property type="entry name" value="WD40/YVTN_repeat-like_dom_sf"/>
</dbReference>
<evidence type="ECO:0000313" key="6">
    <source>
        <dbReference type="Proteomes" id="UP000615755"/>
    </source>
</evidence>
<dbReference type="InterPro" id="IPR036388">
    <property type="entry name" value="WH-like_DNA-bd_sf"/>
</dbReference>
<gene>
    <name evidence="5" type="ORF">PAUR_a2177</name>
</gene>
<name>A0ABR9EC33_9GAMM</name>
<dbReference type="RefSeq" id="WP_192507812.1">
    <property type="nucleotide sequence ID" value="NZ_AQGV01000012.1"/>
</dbReference>
<keyword evidence="3" id="KW-0472">Membrane</keyword>
<dbReference type="SUPFAM" id="SSF82171">
    <property type="entry name" value="DPP6 N-terminal domain-like"/>
    <property type="match status" value="1"/>
</dbReference>
<dbReference type="PROSITE" id="PS51755">
    <property type="entry name" value="OMPR_PHOB"/>
    <property type="match status" value="1"/>
</dbReference>
<evidence type="ECO:0000256" key="2">
    <source>
        <dbReference type="PROSITE-ProRule" id="PRU01091"/>
    </source>
</evidence>
<dbReference type="InterPro" id="IPR011042">
    <property type="entry name" value="6-blade_b-propeller_TolB-like"/>
</dbReference>
<dbReference type="PANTHER" id="PTHR36842">
    <property type="entry name" value="PROTEIN TOLB HOMOLOG"/>
    <property type="match status" value="1"/>
</dbReference>
<dbReference type="Gene3D" id="2.130.10.10">
    <property type="entry name" value="YVTN repeat-like/Quinoprotein amine dehydrogenase"/>
    <property type="match status" value="1"/>
</dbReference>
<evidence type="ECO:0000256" key="1">
    <source>
        <dbReference type="ARBA" id="ARBA00023125"/>
    </source>
</evidence>
<dbReference type="SMART" id="SM00862">
    <property type="entry name" value="Trans_reg_C"/>
    <property type="match status" value="1"/>
</dbReference>
<dbReference type="Gene3D" id="1.10.10.10">
    <property type="entry name" value="Winged helix-like DNA-binding domain superfamily/Winged helix DNA-binding domain"/>
    <property type="match status" value="1"/>
</dbReference>
<evidence type="ECO:0000256" key="3">
    <source>
        <dbReference type="SAM" id="Phobius"/>
    </source>
</evidence>
<feature type="domain" description="OmpR/PhoB-type" evidence="4">
    <location>
        <begin position="5"/>
        <end position="105"/>
    </location>
</feature>
<proteinExistence type="predicted"/>
<sequence length="710" mass="80368">MIDIEKPFKLENITVHPKTDELSYCGKTIAIKSMAMKVICYFAKNKDIVISRDCLRNDLWQNPTTSNHTINNHIYSLRQSLAQLDDQTKFFHTVTGTKNGYRLLADVTQETIQPISSSTGLNASKLSDERAHNKNKLNKTKLRSLILPSFLIVTCIIIFLSQETKFYNHATALTSHAGQEQNPAISLDGDIIIYANRTRRPFTWELYASKVQTPLQPTKVFSSMANHDNFVSISPNKKYIAFIRYAKGAEGIYIANFNADSLTAHNEKLTIPLSAVNSTPAISWLNNSQFFYTAKKTALAPLKIYLYDLATNRSEQVTSPPINTVGDFAVVVSPDRNWLAIMRADNLHGYQLYLYHLSTKTLMKTQVTNTEQRLNISFSDDSLKVYFVDQQGFLSSYDIKKKIITKISAQQHMGYWPLKVPGKEQFIMQEDWGLSPLTAQIIKTNNPRVGGDGASEVVVNNGLSIAAVEGIANGGLIFASVKPNQQIEIWKYQHGKVFKLNEFHETIEYREPLNLHWSKNTNTALLSINKTCRIIDIDSGKDTPLCPDNENIYAGRFSYDGQSIFLASFDNSNAIEIGVSGYPVNHIPELGSVNSIHQNSDGSFYYSKEPSFDIYHFNPTTGENTQIVKRTFVYHRYSGNDFVVTAKGIYYMDRIAVTKNSIYYYDFSSKKSEYIIDSKGNYPSLVISEDERFIYLIESTNHDSKLLLIE</sequence>
<comment type="caution">
    <text evidence="5">The sequence shown here is derived from an EMBL/GenBank/DDBJ whole genome shotgun (WGS) entry which is preliminary data.</text>
</comment>
<dbReference type="Proteomes" id="UP000615755">
    <property type="component" value="Unassembled WGS sequence"/>
</dbReference>
<dbReference type="InterPro" id="IPR016032">
    <property type="entry name" value="Sig_transdc_resp-reg_C-effctor"/>
</dbReference>
<evidence type="ECO:0000313" key="5">
    <source>
        <dbReference type="EMBL" id="MBE0368551.1"/>
    </source>
</evidence>
<keyword evidence="1 2" id="KW-0238">DNA-binding</keyword>
<keyword evidence="3" id="KW-1133">Transmembrane helix</keyword>
<dbReference type="EMBL" id="AQGV01000012">
    <property type="protein sequence ID" value="MBE0368551.1"/>
    <property type="molecule type" value="Genomic_DNA"/>
</dbReference>
<reference evidence="5 6" key="1">
    <citation type="submission" date="2015-03" db="EMBL/GenBank/DDBJ databases">
        <title>Genome sequence of Pseudoalteromonas aurantia.</title>
        <authorList>
            <person name="Xie B.-B."/>
            <person name="Rong J.-C."/>
            <person name="Qin Q.-L."/>
            <person name="Zhang Y.-Z."/>
        </authorList>
    </citation>
    <scope>NUCLEOTIDE SEQUENCE [LARGE SCALE GENOMIC DNA]</scope>
    <source>
        <strain evidence="5 6">208</strain>
    </source>
</reference>
<protein>
    <recommendedName>
        <fullName evidence="4">OmpR/PhoB-type domain-containing protein</fullName>
    </recommendedName>
</protein>
<evidence type="ECO:0000259" key="4">
    <source>
        <dbReference type="PROSITE" id="PS51755"/>
    </source>
</evidence>
<dbReference type="InterPro" id="IPR001867">
    <property type="entry name" value="OmpR/PhoB-type_DNA-bd"/>
</dbReference>